<dbReference type="PANTHER" id="PTHR21310:SF37">
    <property type="entry name" value="AMINOGLYCOSIDE PHOSPHOTRANSFERASE DOMAIN-CONTAINING PROTEIN"/>
    <property type="match status" value="1"/>
</dbReference>
<dbReference type="RefSeq" id="XP_040655825.1">
    <property type="nucleotide sequence ID" value="XM_040800792.1"/>
</dbReference>
<dbReference type="Pfam" id="PF01636">
    <property type="entry name" value="APH"/>
    <property type="match status" value="1"/>
</dbReference>
<dbReference type="InParanoid" id="A0A151GH81"/>
<evidence type="ECO:0000259" key="1">
    <source>
        <dbReference type="Pfam" id="PF01636"/>
    </source>
</evidence>
<protein>
    <submittedName>
        <fullName evidence="2">Aminoglycoside phosphotransferase</fullName>
    </submittedName>
</protein>
<proteinExistence type="predicted"/>
<dbReference type="PANTHER" id="PTHR21310">
    <property type="entry name" value="AMINOGLYCOSIDE PHOSPHOTRANSFERASE-RELATED-RELATED"/>
    <property type="match status" value="1"/>
</dbReference>
<dbReference type="GeneID" id="63716116"/>
<comment type="caution">
    <text evidence="2">The sequence shown here is derived from an EMBL/GenBank/DDBJ whole genome shotgun (WGS) entry which is preliminary data.</text>
</comment>
<dbReference type="InterPro" id="IPR002575">
    <property type="entry name" value="Aminoglycoside_PTrfase"/>
</dbReference>
<dbReference type="EMBL" id="LAYC01000002">
    <property type="protein sequence ID" value="KYK56473.1"/>
    <property type="molecule type" value="Genomic_DNA"/>
</dbReference>
<evidence type="ECO:0000313" key="2">
    <source>
        <dbReference type="EMBL" id="KYK56473.1"/>
    </source>
</evidence>
<feature type="domain" description="Aminoglycoside phosphotransferase" evidence="1">
    <location>
        <begin position="171"/>
        <end position="377"/>
    </location>
</feature>
<sequence length="566" mass="64337">MMSTGETPAALNLPNRHPITFESATRKDFNVVKRVELASETHRFCQALRRHENDMVAVAKHHLRLSHRDTCEVQEEWITGGFNVCIPIRVTGSLHRRLLLRCPLPHMHAEPYYPGTVDENVRSEIGAYMWMQEHCPDIRTPHLYGFGLSGNLDFTHGSRLGFFARLWQRVRRFFHRIVRYPAPTCLVPNPLKHGLPASYILMEHAGSDVGQKLSDTWQQHRHDPARLGTLVRSLARITIALSRMPQPKIGSFRFNDDGTISLSNRPLTCSTMILESEGTPRTIETTETLTCVEAFVADMIRLHDNRLLSNPSATDEDDDCRSQMAIRALLRTMTGHFVHKESRNGPFCVQLTDVHPGNILVDENWNVTCIFDLGEMCSLPREMVSVPYWLTGCSISQLHGERLAEFDVVRRQFMRIVDEEEDGSCLSKTMHETWDSQAVWFWHSLTSVDAAFWLVADHLCPKFQARLSQEVEQSFSQFWCENADQAVKAKLEEYESARRVFRSALSLCALFPDDTTAARLLIVPATAKAASSTTALYSPEEWPVFASLSAMEDLFQLFAMSDEAGN</sequence>
<dbReference type="Proteomes" id="UP000076580">
    <property type="component" value="Chromosome 02"/>
</dbReference>
<dbReference type="InterPro" id="IPR011009">
    <property type="entry name" value="Kinase-like_dom_sf"/>
</dbReference>
<reference evidence="2 3" key="1">
    <citation type="journal article" date="2016" name="Sci. Rep.">
        <title>Insights into Adaptations to a Near-Obligate Nematode Endoparasitic Lifestyle from the Finished Genome of Drechmeria coniospora.</title>
        <authorList>
            <person name="Zhang L."/>
            <person name="Zhou Z."/>
            <person name="Guo Q."/>
            <person name="Fokkens L."/>
            <person name="Miskei M."/>
            <person name="Pocsi I."/>
            <person name="Zhang W."/>
            <person name="Chen M."/>
            <person name="Wang L."/>
            <person name="Sun Y."/>
            <person name="Donzelli B.G."/>
            <person name="Gibson D.M."/>
            <person name="Nelson D.R."/>
            <person name="Luo J.G."/>
            <person name="Rep M."/>
            <person name="Liu H."/>
            <person name="Yang S."/>
            <person name="Wang J."/>
            <person name="Krasnoff S.B."/>
            <person name="Xu Y."/>
            <person name="Molnar I."/>
            <person name="Lin M."/>
        </authorList>
    </citation>
    <scope>NUCLEOTIDE SEQUENCE [LARGE SCALE GENOMIC DNA]</scope>
    <source>
        <strain evidence="2 3">ARSEF 6962</strain>
    </source>
</reference>
<gene>
    <name evidence="2" type="ORF">DCS_03473</name>
</gene>
<name>A0A151GH81_DRECN</name>
<dbReference type="InterPro" id="IPR051678">
    <property type="entry name" value="AGP_Transferase"/>
</dbReference>
<dbReference type="STRING" id="98403.A0A151GH81"/>
<dbReference type="SUPFAM" id="SSF56112">
    <property type="entry name" value="Protein kinase-like (PK-like)"/>
    <property type="match status" value="1"/>
</dbReference>
<organism evidence="2 3">
    <name type="scientific">Drechmeria coniospora</name>
    <name type="common">Nematophagous fungus</name>
    <name type="synonym">Meria coniospora</name>
    <dbReference type="NCBI Taxonomy" id="98403"/>
    <lineage>
        <taxon>Eukaryota</taxon>
        <taxon>Fungi</taxon>
        <taxon>Dikarya</taxon>
        <taxon>Ascomycota</taxon>
        <taxon>Pezizomycotina</taxon>
        <taxon>Sordariomycetes</taxon>
        <taxon>Hypocreomycetidae</taxon>
        <taxon>Hypocreales</taxon>
        <taxon>Ophiocordycipitaceae</taxon>
        <taxon>Drechmeria</taxon>
    </lineage>
</organism>
<accession>A0A151GH81</accession>
<keyword evidence="2" id="KW-0808">Transferase</keyword>
<keyword evidence="3" id="KW-1185">Reference proteome</keyword>
<dbReference type="AlphaFoldDB" id="A0A151GH81"/>
<dbReference type="GO" id="GO:0016740">
    <property type="term" value="F:transferase activity"/>
    <property type="evidence" value="ECO:0007669"/>
    <property type="project" value="UniProtKB-KW"/>
</dbReference>
<evidence type="ECO:0000313" key="3">
    <source>
        <dbReference type="Proteomes" id="UP000076580"/>
    </source>
</evidence>